<dbReference type="PANTHER" id="PTHR32507:SF0">
    <property type="entry name" value="NA(+)_H(+) ANTIPORTER 2-RELATED"/>
    <property type="match status" value="1"/>
</dbReference>
<keyword evidence="8 10" id="KW-0472">Membrane</keyword>
<evidence type="ECO:0000256" key="5">
    <source>
        <dbReference type="ARBA" id="ARBA00022692"/>
    </source>
</evidence>
<evidence type="ECO:0000313" key="13">
    <source>
        <dbReference type="Proteomes" id="UP000185663"/>
    </source>
</evidence>
<evidence type="ECO:0000256" key="7">
    <source>
        <dbReference type="ARBA" id="ARBA00023065"/>
    </source>
</evidence>
<dbReference type="OrthoDB" id="570124at2"/>
<dbReference type="GO" id="GO:0005886">
    <property type="term" value="C:plasma membrane"/>
    <property type="evidence" value="ECO:0007669"/>
    <property type="project" value="UniProtKB-SubCell"/>
</dbReference>
<evidence type="ECO:0000256" key="2">
    <source>
        <dbReference type="ARBA" id="ARBA00022448"/>
    </source>
</evidence>
<dbReference type="Gene3D" id="1.20.1530.20">
    <property type="match status" value="1"/>
</dbReference>
<dbReference type="InterPro" id="IPR038770">
    <property type="entry name" value="Na+/solute_symporter_sf"/>
</dbReference>
<dbReference type="InterPro" id="IPR006153">
    <property type="entry name" value="Cation/H_exchanger_TM"/>
</dbReference>
<evidence type="ECO:0000256" key="8">
    <source>
        <dbReference type="ARBA" id="ARBA00023136"/>
    </source>
</evidence>
<evidence type="ECO:0000256" key="4">
    <source>
        <dbReference type="ARBA" id="ARBA00022475"/>
    </source>
</evidence>
<feature type="region of interest" description="Disordered" evidence="9">
    <location>
        <begin position="425"/>
        <end position="445"/>
    </location>
</feature>
<comment type="subcellular location">
    <subcellularLocation>
        <location evidence="1">Cell membrane</location>
        <topology evidence="1">Multi-pass membrane protein</topology>
    </subcellularLocation>
</comment>
<keyword evidence="5 10" id="KW-0812">Transmembrane</keyword>
<feature type="transmembrane region" description="Helical" evidence="10">
    <location>
        <begin position="285"/>
        <end position="303"/>
    </location>
</feature>
<dbReference type="PANTHER" id="PTHR32507">
    <property type="entry name" value="NA(+)/H(+) ANTIPORTER 1"/>
    <property type="match status" value="1"/>
</dbReference>
<dbReference type="AlphaFoldDB" id="A0A1H1NB70"/>
<organism evidence="12 13">
    <name type="scientific">Paraoerskovia marina</name>
    <dbReference type="NCBI Taxonomy" id="545619"/>
    <lineage>
        <taxon>Bacteria</taxon>
        <taxon>Bacillati</taxon>
        <taxon>Actinomycetota</taxon>
        <taxon>Actinomycetes</taxon>
        <taxon>Micrococcales</taxon>
        <taxon>Cellulomonadaceae</taxon>
        <taxon>Paraoerskovia</taxon>
    </lineage>
</organism>
<keyword evidence="4" id="KW-1003">Cell membrane</keyword>
<dbReference type="GO" id="GO:1902600">
    <property type="term" value="P:proton transmembrane transport"/>
    <property type="evidence" value="ECO:0007669"/>
    <property type="project" value="InterPro"/>
</dbReference>
<dbReference type="STRING" id="545619.SAMN04489860_0484"/>
<feature type="transmembrane region" description="Helical" evidence="10">
    <location>
        <begin position="356"/>
        <end position="379"/>
    </location>
</feature>
<keyword evidence="13" id="KW-1185">Reference proteome</keyword>
<name>A0A1H1NB70_9CELL</name>
<dbReference type="GO" id="GO:0015297">
    <property type="term" value="F:antiporter activity"/>
    <property type="evidence" value="ECO:0007669"/>
    <property type="project" value="UniProtKB-KW"/>
</dbReference>
<feature type="transmembrane region" description="Helical" evidence="10">
    <location>
        <begin position="260"/>
        <end position="279"/>
    </location>
</feature>
<accession>A0A1H1NB70</accession>
<keyword evidence="2" id="KW-0813">Transport</keyword>
<dbReference type="eggNOG" id="COG0025">
    <property type="taxonomic scope" value="Bacteria"/>
</dbReference>
<feature type="transmembrane region" description="Helical" evidence="10">
    <location>
        <begin position="149"/>
        <end position="174"/>
    </location>
</feature>
<sequence length="445" mass="46005">MSLTTGLAIVVALGVFGQVIARRINVPSILVLLGLGLVIGPLSGVLDPDEVFGTSLFPVVSLGVGLLLFEESLKLDARRLRGGARRPVVGLVTVGALITGVGASLAAYWVLDVTAGEAAVIGSIVIVSGPTVVGPLLSIIRPREPVGSVLAFEGIFIDPIGATIALTVANVVLYEEAPRLFTTAFTGLWTGLLAAAVYVVVVRWGRVPPGTEVILAVAFAFVTFAGAEEVQSESGLWAMTTLGVVLANQRLVPIEPLHEFGGHLGMLLVGSLFILLSARVDVGELITYGGATVLIVVLLVLVVRPVATAVATAGTSLDRRERGLVAWMAPRGIVAASTASVFALEFEEAGRPFPELVPVVFGIIVLTALVYGLSGPAVAKALGLRSGDPEPLDDDGVPVSVPGESTARLTIATARVVREGGVEHTIRRLHRPLPGPPDDDAGPTA</sequence>
<feature type="transmembrane region" description="Helical" evidence="10">
    <location>
        <begin position="51"/>
        <end position="69"/>
    </location>
</feature>
<keyword evidence="3" id="KW-0050">Antiport</keyword>
<evidence type="ECO:0000256" key="10">
    <source>
        <dbReference type="SAM" id="Phobius"/>
    </source>
</evidence>
<evidence type="ECO:0000256" key="1">
    <source>
        <dbReference type="ARBA" id="ARBA00004651"/>
    </source>
</evidence>
<dbReference type="RefSeq" id="WP_083371447.1">
    <property type="nucleotide sequence ID" value="NZ_LT629776.1"/>
</dbReference>
<keyword evidence="6 10" id="KW-1133">Transmembrane helix</keyword>
<dbReference type="Proteomes" id="UP000185663">
    <property type="component" value="Chromosome I"/>
</dbReference>
<evidence type="ECO:0000313" key="12">
    <source>
        <dbReference type="EMBL" id="SDR96148.1"/>
    </source>
</evidence>
<feature type="domain" description="Cation/H+ exchanger transmembrane" evidence="11">
    <location>
        <begin position="15"/>
        <end position="379"/>
    </location>
</feature>
<dbReference type="Pfam" id="PF00999">
    <property type="entry name" value="Na_H_Exchanger"/>
    <property type="match status" value="1"/>
</dbReference>
<feature type="transmembrane region" description="Helical" evidence="10">
    <location>
        <begin position="89"/>
        <end position="111"/>
    </location>
</feature>
<feature type="transmembrane region" description="Helical" evidence="10">
    <location>
        <begin position="324"/>
        <end position="344"/>
    </location>
</feature>
<protein>
    <submittedName>
        <fullName evidence="12">NhaP-type Na+/H+ or K+/H+ antiporter</fullName>
    </submittedName>
</protein>
<proteinExistence type="predicted"/>
<dbReference type="EMBL" id="LT629776">
    <property type="protein sequence ID" value="SDR96148.1"/>
    <property type="molecule type" value="Genomic_DNA"/>
</dbReference>
<reference evidence="12 13" key="1">
    <citation type="submission" date="2016-10" db="EMBL/GenBank/DDBJ databases">
        <authorList>
            <person name="de Groot N.N."/>
        </authorList>
    </citation>
    <scope>NUCLEOTIDE SEQUENCE [LARGE SCALE GENOMIC DNA]</scope>
    <source>
        <strain evidence="12 13">DSM 22126</strain>
    </source>
</reference>
<gene>
    <name evidence="12" type="ORF">SAMN04489860_0484</name>
</gene>
<feature type="transmembrane region" description="Helical" evidence="10">
    <location>
        <begin position="117"/>
        <end position="137"/>
    </location>
</feature>
<evidence type="ECO:0000256" key="3">
    <source>
        <dbReference type="ARBA" id="ARBA00022449"/>
    </source>
</evidence>
<evidence type="ECO:0000256" key="6">
    <source>
        <dbReference type="ARBA" id="ARBA00022989"/>
    </source>
</evidence>
<evidence type="ECO:0000259" key="11">
    <source>
        <dbReference type="Pfam" id="PF00999"/>
    </source>
</evidence>
<evidence type="ECO:0000256" key="9">
    <source>
        <dbReference type="SAM" id="MobiDB-lite"/>
    </source>
</evidence>
<keyword evidence="7" id="KW-0406">Ion transport</keyword>
<feature type="transmembrane region" description="Helical" evidence="10">
    <location>
        <begin position="180"/>
        <end position="201"/>
    </location>
</feature>